<proteinExistence type="inferred from homology"/>
<dbReference type="GO" id="GO:0003700">
    <property type="term" value="F:DNA-binding transcription factor activity"/>
    <property type="evidence" value="ECO:0007669"/>
    <property type="project" value="InterPro"/>
</dbReference>
<dbReference type="InterPro" id="IPR050176">
    <property type="entry name" value="LTTR"/>
</dbReference>
<dbReference type="PANTHER" id="PTHR30579">
    <property type="entry name" value="TRANSCRIPTIONAL REGULATOR"/>
    <property type="match status" value="1"/>
</dbReference>
<keyword evidence="7" id="KW-1185">Reference proteome</keyword>
<dbReference type="FunFam" id="1.10.10.10:FF:000001">
    <property type="entry name" value="LysR family transcriptional regulator"/>
    <property type="match status" value="1"/>
</dbReference>
<keyword evidence="3 6" id="KW-0238">DNA-binding</keyword>
<dbReference type="Proteomes" id="UP000182977">
    <property type="component" value="Chromosome I"/>
</dbReference>
<evidence type="ECO:0000259" key="5">
    <source>
        <dbReference type="PROSITE" id="PS50931"/>
    </source>
</evidence>
<dbReference type="RefSeq" id="WP_046769856.1">
    <property type="nucleotide sequence ID" value="NZ_LBMC01000013.1"/>
</dbReference>
<dbReference type="Gene3D" id="3.40.190.10">
    <property type="entry name" value="Periplasmic binding protein-like II"/>
    <property type="match status" value="2"/>
</dbReference>
<accession>A0A1H2JXP5</accession>
<dbReference type="SUPFAM" id="SSF53850">
    <property type="entry name" value="Periplasmic binding protein-like II"/>
    <property type="match status" value="1"/>
</dbReference>
<keyword evidence="2" id="KW-0805">Transcription regulation</keyword>
<evidence type="ECO:0000256" key="1">
    <source>
        <dbReference type="ARBA" id="ARBA00009437"/>
    </source>
</evidence>
<evidence type="ECO:0000256" key="3">
    <source>
        <dbReference type="ARBA" id="ARBA00023125"/>
    </source>
</evidence>
<dbReference type="AlphaFoldDB" id="A0A1H2JXP5"/>
<reference evidence="7" key="1">
    <citation type="submission" date="2016-10" db="EMBL/GenBank/DDBJ databases">
        <authorList>
            <person name="Varghese N."/>
            <person name="Submissions S."/>
        </authorList>
    </citation>
    <scope>NUCLEOTIDE SEQUENCE [LARGE SCALE GENOMIC DNA]</scope>
    <source>
        <strain evidence="7">DSM 45079</strain>
    </source>
</reference>
<dbReference type="GO" id="GO:0003677">
    <property type="term" value="F:DNA binding"/>
    <property type="evidence" value="ECO:0007669"/>
    <property type="project" value="UniProtKB-KW"/>
</dbReference>
<comment type="similarity">
    <text evidence="1">Belongs to the LysR transcriptional regulatory family.</text>
</comment>
<dbReference type="InterPro" id="IPR036388">
    <property type="entry name" value="WH-like_DNA-bd_sf"/>
</dbReference>
<dbReference type="STRING" id="419479.SAMN04488563_3168"/>
<dbReference type="PROSITE" id="PS50931">
    <property type="entry name" value="HTH_LYSR"/>
    <property type="match status" value="1"/>
</dbReference>
<dbReference type="SUPFAM" id="SSF46785">
    <property type="entry name" value="Winged helix' DNA-binding domain"/>
    <property type="match status" value="1"/>
</dbReference>
<dbReference type="InterPro" id="IPR036390">
    <property type="entry name" value="WH_DNA-bd_sf"/>
</dbReference>
<evidence type="ECO:0000256" key="4">
    <source>
        <dbReference type="ARBA" id="ARBA00023163"/>
    </source>
</evidence>
<sequence length="281" mass="29407">MSAVLDIVPLRSLVAVAECGGFHRAAAALHITQSAVSQHVRKLEKVLDRPLVVRDGRRGRFTPEGEALLAEARRILFAHDEALRRLGVESSDGVIVVGSSEHAADQLLPEIATALRNVFPRRQVRFRLDRSGRLAQAVDNGSVDVAVVLSADRGEFAGMLPLRWYAAPSFRLPPPGEPLPLVVFDEPCALRRRAVEALSAAGREPAIACEAAYLAGILAAARAGLGVAVLAGVGGRPEGLVPLAGLPPIEPTALRIRVRAGAPSSLASVAASAVAQVVAGP</sequence>
<evidence type="ECO:0000256" key="2">
    <source>
        <dbReference type="ARBA" id="ARBA00023015"/>
    </source>
</evidence>
<keyword evidence="4" id="KW-0804">Transcription</keyword>
<gene>
    <name evidence="6" type="ORF">SAMN04488563_3168</name>
</gene>
<evidence type="ECO:0000313" key="7">
    <source>
        <dbReference type="Proteomes" id="UP000182977"/>
    </source>
</evidence>
<dbReference type="Pfam" id="PF00126">
    <property type="entry name" value="HTH_1"/>
    <property type="match status" value="1"/>
</dbReference>
<dbReference type="InterPro" id="IPR000847">
    <property type="entry name" value="LysR_HTH_N"/>
</dbReference>
<name>A0A1H2JXP5_9ACTN</name>
<protein>
    <submittedName>
        <fullName evidence="6">DNA-binding transcriptional regulator, LysR family</fullName>
    </submittedName>
</protein>
<organism evidence="6 7">
    <name type="scientific">Jiangella alkaliphila</name>
    <dbReference type="NCBI Taxonomy" id="419479"/>
    <lineage>
        <taxon>Bacteria</taxon>
        <taxon>Bacillati</taxon>
        <taxon>Actinomycetota</taxon>
        <taxon>Actinomycetes</taxon>
        <taxon>Jiangellales</taxon>
        <taxon>Jiangellaceae</taxon>
        <taxon>Jiangella</taxon>
    </lineage>
</organism>
<dbReference type="Pfam" id="PF03466">
    <property type="entry name" value="LysR_substrate"/>
    <property type="match status" value="1"/>
</dbReference>
<dbReference type="PRINTS" id="PR00039">
    <property type="entry name" value="HTHLYSR"/>
</dbReference>
<dbReference type="Gene3D" id="1.10.10.10">
    <property type="entry name" value="Winged helix-like DNA-binding domain superfamily/Winged helix DNA-binding domain"/>
    <property type="match status" value="1"/>
</dbReference>
<dbReference type="InterPro" id="IPR005119">
    <property type="entry name" value="LysR_subst-bd"/>
</dbReference>
<dbReference type="EMBL" id="LT629791">
    <property type="protein sequence ID" value="SDU60875.1"/>
    <property type="molecule type" value="Genomic_DNA"/>
</dbReference>
<evidence type="ECO:0000313" key="6">
    <source>
        <dbReference type="EMBL" id="SDU60875.1"/>
    </source>
</evidence>
<feature type="domain" description="HTH lysR-type" evidence="5">
    <location>
        <begin position="10"/>
        <end position="62"/>
    </location>
</feature>
<dbReference type="OrthoDB" id="9789529at2"/>
<dbReference type="PANTHER" id="PTHR30579:SF7">
    <property type="entry name" value="HTH-TYPE TRANSCRIPTIONAL REGULATOR LRHA-RELATED"/>
    <property type="match status" value="1"/>
</dbReference>